<keyword evidence="8 14" id="KW-0238">DNA-binding</keyword>
<dbReference type="InterPro" id="IPR036465">
    <property type="entry name" value="vWFA_dom_sf"/>
</dbReference>
<dbReference type="Pfam" id="PF02735">
    <property type="entry name" value="Ku"/>
    <property type="match status" value="1"/>
</dbReference>
<keyword evidence="9" id="KW-0233">DNA recombination</keyword>
<evidence type="ECO:0000259" key="13">
    <source>
        <dbReference type="SMART" id="SM00559"/>
    </source>
</evidence>
<dbReference type="Pfam" id="PF08785">
    <property type="entry name" value="Ku_PK_bind"/>
    <property type="match status" value="1"/>
</dbReference>
<dbReference type="Pfam" id="PF03731">
    <property type="entry name" value="Ku_N"/>
    <property type="match status" value="1"/>
</dbReference>
<dbReference type="GO" id="GO:0000723">
    <property type="term" value="P:telomere maintenance"/>
    <property type="evidence" value="ECO:0007669"/>
    <property type="project" value="InterPro"/>
</dbReference>
<comment type="subcellular location">
    <subcellularLocation>
        <location evidence="1">Nucleus</location>
    </subcellularLocation>
</comment>
<keyword evidence="14" id="KW-0808">Transferase</keyword>
<dbReference type="PANTHER" id="PTHR12604:SF4">
    <property type="entry name" value="X-RAY REPAIR CROSS-COMPLEMENTING PROTEIN 5"/>
    <property type="match status" value="1"/>
</dbReference>
<dbReference type="AlphaFoldDB" id="A0A1Q3EZ12"/>
<keyword evidence="4" id="KW-0227">DNA damage</keyword>
<dbReference type="EMBL" id="GFDL01014567">
    <property type="protein sequence ID" value="JAV20478.1"/>
    <property type="molecule type" value="Transcribed_RNA"/>
</dbReference>
<evidence type="ECO:0000256" key="11">
    <source>
        <dbReference type="ARBA" id="ARBA00023242"/>
    </source>
</evidence>
<keyword evidence="11" id="KW-0539">Nucleus</keyword>
<dbReference type="Gene3D" id="1.10.1600.10">
    <property type="match status" value="1"/>
</dbReference>
<evidence type="ECO:0000256" key="3">
    <source>
        <dbReference type="ARBA" id="ARBA00022741"/>
    </source>
</evidence>
<name>A0A1Q3EZ12_CULTA</name>
<dbReference type="GO" id="GO:0042162">
    <property type="term" value="F:telomeric DNA binding"/>
    <property type="evidence" value="ECO:0007669"/>
    <property type="project" value="InterPro"/>
</dbReference>
<dbReference type="SUPFAM" id="SSF101420">
    <property type="entry name" value="C-terminal domain of Ku80"/>
    <property type="match status" value="1"/>
</dbReference>
<evidence type="ECO:0000256" key="4">
    <source>
        <dbReference type="ARBA" id="ARBA00022763"/>
    </source>
</evidence>
<keyword evidence="10" id="KW-0234">DNA repair</keyword>
<keyword evidence="7" id="KW-0067">ATP-binding</keyword>
<proteinExistence type="inferred from homology"/>
<dbReference type="GO" id="GO:0005524">
    <property type="term" value="F:ATP binding"/>
    <property type="evidence" value="ECO:0007669"/>
    <property type="project" value="UniProtKB-KW"/>
</dbReference>
<keyword evidence="5" id="KW-0378">Hydrolase</keyword>
<evidence type="ECO:0000256" key="6">
    <source>
        <dbReference type="ARBA" id="ARBA00022806"/>
    </source>
</evidence>
<dbReference type="InterPro" id="IPR005160">
    <property type="entry name" value="Ku_C"/>
</dbReference>
<evidence type="ECO:0000256" key="9">
    <source>
        <dbReference type="ARBA" id="ARBA00023172"/>
    </source>
</evidence>
<protein>
    <submittedName>
        <fullName evidence="14">Putative dna-binding subunit of a dna-dependent protein kinase ku80 autoantigen</fullName>
    </submittedName>
</protein>
<comment type="similarity">
    <text evidence="2">Belongs to the ku80 family.</text>
</comment>
<dbReference type="GO" id="GO:0003684">
    <property type="term" value="F:damaged DNA binding"/>
    <property type="evidence" value="ECO:0007669"/>
    <property type="project" value="InterPro"/>
</dbReference>
<evidence type="ECO:0000256" key="12">
    <source>
        <dbReference type="SAM" id="MobiDB-lite"/>
    </source>
</evidence>
<feature type="region of interest" description="Disordered" evidence="12">
    <location>
        <begin position="551"/>
        <end position="571"/>
    </location>
</feature>
<evidence type="ECO:0000313" key="14">
    <source>
        <dbReference type="EMBL" id="JAV20478.1"/>
    </source>
</evidence>
<dbReference type="Gene3D" id="3.40.50.410">
    <property type="entry name" value="von Willebrand factor, type A domain"/>
    <property type="match status" value="1"/>
</dbReference>
<dbReference type="InterPro" id="IPR024193">
    <property type="entry name" value="Ku80"/>
</dbReference>
<evidence type="ECO:0000256" key="10">
    <source>
        <dbReference type="ARBA" id="ARBA00023204"/>
    </source>
</evidence>
<evidence type="ECO:0000256" key="7">
    <source>
        <dbReference type="ARBA" id="ARBA00022840"/>
    </source>
</evidence>
<dbReference type="InterPro" id="IPR005161">
    <property type="entry name" value="Ku_N"/>
</dbReference>
<dbReference type="FunFam" id="1.10.1600.10:FF:000002">
    <property type="entry name" value="X-ray repair cross-complementing protein 5"/>
    <property type="match status" value="1"/>
</dbReference>
<dbReference type="Gene3D" id="1.25.40.240">
    <property type="entry name" value="Ku, C-terminal domain"/>
    <property type="match status" value="1"/>
</dbReference>
<dbReference type="GO" id="GO:0003690">
    <property type="term" value="F:double-stranded DNA binding"/>
    <property type="evidence" value="ECO:0007669"/>
    <property type="project" value="TreeGrafter"/>
</dbReference>
<dbReference type="InterPro" id="IPR014893">
    <property type="entry name" value="Ku_PK_bind"/>
</dbReference>
<dbReference type="GO" id="GO:0006310">
    <property type="term" value="P:DNA recombination"/>
    <property type="evidence" value="ECO:0007669"/>
    <property type="project" value="UniProtKB-KW"/>
</dbReference>
<evidence type="ECO:0000256" key="5">
    <source>
        <dbReference type="ARBA" id="ARBA00022801"/>
    </source>
</evidence>
<feature type="domain" description="Ku" evidence="13">
    <location>
        <begin position="295"/>
        <end position="432"/>
    </location>
</feature>
<dbReference type="CDD" id="cd00873">
    <property type="entry name" value="KU80"/>
    <property type="match status" value="1"/>
</dbReference>
<dbReference type="InterPro" id="IPR036494">
    <property type="entry name" value="Ku_C_sf"/>
</dbReference>
<dbReference type="GO" id="GO:0043564">
    <property type="term" value="C:Ku70:Ku80 complex"/>
    <property type="evidence" value="ECO:0007669"/>
    <property type="project" value="InterPro"/>
</dbReference>
<dbReference type="InterPro" id="IPR006164">
    <property type="entry name" value="DNA_bd_Ku70/Ku80"/>
</dbReference>
<dbReference type="Pfam" id="PF03730">
    <property type="entry name" value="Ku_C"/>
    <property type="match status" value="1"/>
</dbReference>
<dbReference type="GO" id="GO:0016301">
    <property type="term" value="F:kinase activity"/>
    <property type="evidence" value="ECO:0007669"/>
    <property type="project" value="UniProtKB-KW"/>
</dbReference>
<reference evidence="14" key="1">
    <citation type="submission" date="2017-01" db="EMBL/GenBank/DDBJ databases">
        <title>A deep insight into the sialotranscriptome of adult male and female Cluex tarsalis mosquitoes.</title>
        <authorList>
            <person name="Ribeiro J.M."/>
            <person name="Moreira F."/>
            <person name="Bernard K.A."/>
            <person name="Calvo E."/>
        </authorList>
    </citation>
    <scope>NUCLEOTIDE SEQUENCE</scope>
    <source>
        <strain evidence="14">Kern County</strain>
        <tissue evidence="14">Salivary glands</tissue>
    </source>
</reference>
<dbReference type="GO" id="GO:0006303">
    <property type="term" value="P:double-strand break repair via nonhomologous end joining"/>
    <property type="evidence" value="ECO:0007669"/>
    <property type="project" value="InterPro"/>
</dbReference>
<evidence type="ECO:0000256" key="8">
    <source>
        <dbReference type="ARBA" id="ARBA00023125"/>
    </source>
</evidence>
<dbReference type="GO" id="GO:0003678">
    <property type="term" value="F:DNA helicase activity"/>
    <property type="evidence" value="ECO:0007669"/>
    <property type="project" value="InterPro"/>
</dbReference>
<keyword evidence="3" id="KW-0547">Nucleotide-binding</keyword>
<dbReference type="SUPFAM" id="SSF53300">
    <property type="entry name" value="vWA-like"/>
    <property type="match status" value="1"/>
</dbReference>
<accession>A0A1Q3EZ12</accession>
<dbReference type="InterPro" id="IPR016194">
    <property type="entry name" value="SPOC-like_C_dom_sf"/>
</dbReference>
<organism evidence="14">
    <name type="scientific">Culex tarsalis</name>
    <name type="common">Encephalitis mosquito</name>
    <dbReference type="NCBI Taxonomy" id="7177"/>
    <lineage>
        <taxon>Eukaryota</taxon>
        <taxon>Metazoa</taxon>
        <taxon>Ecdysozoa</taxon>
        <taxon>Arthropoda</taxon>
        <taxon>Hexapoda</taxon>
        <taxon>Insecta</taxon>
        <taxon>Pterygota</taxon>
        <taxon>Neoptera</taxon>
        <taxon>Endopterygota</taxon>
        <taxon>Diptera</taxon>
        <taxon>Nematocera</taxon>
        <taxon>Culicoidea</taxon>
        <taxon>Culicidae</taxon>
        <taxon>Culicinae</taxon>
        <taxon>Culicini</taxon>
        <taxon>Culex</taxon>
        <taxon>Culex</taxon>
    </lineage>
</organism>
<dbReference type="SUPFAM" id="SSF100939">
    <property type="entry name" value="SPOC domain-like"/>
    <property type="match status" value="1"/>
</dbReference>
<dbReference type="Gene3D" id="2.40.290.10">
    <property type="match status" value="1"/>
</dbReference>
<keyword evidence="14" id="KW-0418">Kinase</keyword>
<feature type="compositionally biased region" description="Polar residues" evidence="12">
    <location>
        <begin position="551"/>
        <end position="564"/>
    </location>
</feature>
<keyword evidence="6" id="KW-0347">Helicase</keyword>
<evidence type="ECO:0000256" key="2">
    <source>
        <dbReference type="ARBA" id="ARBA00007726"/>
    </source>
</evidence>
<dbReference type="SMART" id="SM00559">
    <property type="entry name" value="Ku78"/>
    <property type="match status" value="1"/>
</dbReference>
<evidence type="ECO:0000256" key="1">
    <source>
        <dbReference type="ARBA" id="ARBA00004123"/>
    </source>
</evidence>
<dbReference type="GO" id="GO:0016787">
    <property type="term" value="F:hydrolase activity"/>
    <property type="evidence" value="ECO:0007669"/>
    <property type="project" value="UniProtKB-KW"/>
</dbReference>
<sequence length="722" mass="81021">MARTKEACMLILDVGKDTVTKSGKNDLTFFERAKGCVTKIVQRKIFSKPLDEVGLVLMGTDDTSNQLNVDCGGYEHIAEAFELGPCNWKMLRILESRIQPSKVNANWFDALLVATNFLKVGAQAKKFATLKIILISKLSGAVELEDGELDSFVDKLTTMPCELNIINDNVEHQLGSKEQEDDGPGFDALGIFSQHGNRSKEQRTNEKLLADIVFKSNGALCNIDSAELLLVHFERKVTRAAPWNCMLTIGTKLQINTSTYLLITEEKGLKSFKTESVDPNAIVKLKTDHFKNDKLYEPDYENIIKGYMYGSTVVPYDSQMDFDYKSGEQCLACLGFTAAGNILEEYLCGTGTHVVVAKKDCTASEAKLTALIKAMLEMDVVMIATKVYRRDTKPKINVLMPTFRRRFPCLTMLELVFQEEVALLKFPPLLSNKHKPTDAQYEAVEKLIDAMDLMDGLDEDTGPKEAFALHKTLNPIHQHVYRTVAHRAIHPKAPLPAMDEELRQLVDVPPKIRERSKDVLEDIKTLFPLKEVKVNARLKWLQKTAKINVQSDGEVAGSSSQPNDGTAEETLDDHRTVVEVGTVTPAEDFALLLKRGEKFATVCTQIQNVISDLVFKSMTVQTEKVAMAIMIYREEAKLLGPYRYNEWIGEFKKSLLSRNKQEFWEQIVVQERFGLIGTVESEMSTITANEVEEFYNIGVTSKVGNAEDNADYVDADDLFANM</sequence>
<dbReference type="PANTHER" id="PTHR12604">
    <property type="entry name" value="KU AUTOANTIGEN DNA HELICASE"/>
    <property type="match status" value="1"/>
</dbReference>